<organism evidence="1 2">
    <name type="scientific">Dendrobium thyrsiflorum</name>
    <name type="common">Pinecone-like raceme dendrobium</name>
    <name type="synonym">Orchid</name>
    <dbReference type="NCBI Taxonomy" id="117978"/>
    <lineage>
        <taxon>Eukaryota</taxon>
        <taxon>Viridiplantae</taxon>
        <taxon>Streptophyta</taxon>
        <taxon>Embryophyta</taxon>
        <taxon>Tracheophyta</taxon>
        <taxon>Spermatophyta</taxon>
        <taxon>Magnoliopsida</taxon>
        <taxon>Liliopsida</taxon>
        <taxon>Asparagales</taxon>
        <taxon>Orchidaceae</taxon>
        <taxon>Epidendroideae</taxon>
        <taxon>Malaxideae</taxon>
        <taxon>Dendrobiinae</taxon>
        <taxon>Dendrobium</taxon>
    </lineage>
</organism>
<keyword evidence="2" id="KW-1185">Reference proteome</keyword>
<protein>
    <submittedName>
        <fullName evidence="1">Uncharacterized protein</fullName>
    </submittedName>
</protein>
<accession>A0ABD0VG52</accession>
<dbReference type="EMBL" id="JANQDX010000005">
    <property type="protein sequence ID" value="KAL0924137.1"/>
    <property type="molecule type" value="Genomic_DNA"/>
</dbReference>
<dbReference type="AlphaFoldDB" id="A0ABD0VG52"/>
<dbReference type="Proteomes" id="UP001552299">
    <property type="component" value="Unassembled WGS sequence"/>
</dbReference>
<reference evidence="1 2" key="1">
    <citation type="journal article" date="2024" name="Plant Biotechnol. J.">
        <title>Dendrobium thyrsiflorum genome and its molecular insights into genes involved in important horticultural traits.</title>
        <authorList>
            <person name="Chen B."/>
            <person name="Wang J.Y."/>
            <person name="Zheng P.J."/>
            <person name="Li K.L."/>
            <person name="Liang Y.M."/>
            <person name="Chen X.F."/>
            <person name="Zhang C."/>
            <person name="Zhao X."/>
            <person name="He X."/>
            <person name="Zhang G.Q."/>
            <person name="Liu Z.J."/>
            <person name="Xu Q."/>
        </authorList>
    </citation>
    <scope>NUCLEOTIDE SEQUENCE [LARGE SCALE GENOMIC DNA]</scope>
    <source>
        <strain evidence="1">GZMU011</strain>
    </source>
</reference>
<evidence type="ECO:0000313" key="1">
    <source>
        <dbReference type="EMBL" id="KAL0924137.1"/>
    </source>
</evidence>
<name>A0ABD0VG52_DENTH</name>
<comment type="caution">
    <text evidence="1">The sequence shown here is derived from an EMBL/GenBank/DDBJ whole genome shotgun (WGS) entry which is preliminary data.</text>
</comment>
<evidence type="ECO:0000313" key="2">
    <source>
        <dbReference type="Proteomes" id="UP001552299"/>
    </source>
</evidence>
<gene>
    <name evidence="1" type="ORF">M5K25_004945</name>
</gene>
<sequence>MLCDLWASFPWSRRWFVNPERRTAWVFTRAMRIQEIGRSSWLKGNGGRDGSVESISVWKCELMREILTTADEASSAVILTVITGGVRRGGRSTGVVDVDHAELDMPRSCGRPDSSGNFIGGCFNAVRSNDGKLLRRGDCSEGHLV</sequence>
<proteinExistence type="predicted"/>